<keyword evidence="12" id="KW-1185">Reference proteome</keyword>
<comment type="caution">
    <text evidence="7">Lacks conserved residue(s) required for the propagation of feature annotation.</text>
</comment>
<dbReference type="SUPFAM" id="SSF82689">
    <property type="entry name" value="Mechanosensitive channel protein MscS (YggB), C-terminal domain"/>
    <property type="match status" value="1"/>
</dbReference>
<gene>
    <name evidence="11" type="ORF">D1Z90_08450</name>
</gene>
<evidence type="ECO:0000313" key="11">
    <source>
        <dbReference type="EMBL" id="RJG48097.1"/>
    </source>
</evidence>
<keyword evidence="5 7" id="KW-1133">Transmembrane helix</keyword>
<reference evidence="11 12" key="1">
    <citation type="submission" date="2018-09" db="EMBL/GenBank/DDBJ databases">
        <authorList>
            <person name="Wang F."/>
        </authorList>
    </citation>
    <scope>NUCLEOTIDE SEQUENCE [LARGE SCALE GENOMIC DNA]</scope>
    <source>
        <strain evidence="11 12">PLHSC7-2</strain>
    </source>
</reference>
<dbReference type="InterPro" id="IPR011014">
    <property type="entry name" value="MscS_channel_TM-2"/>
</dbReference>
<dbReference type="Gene3D" id="1.10.287.1260">
    <property type="match status" value="1"/>
</dbReference>
<comment type="caution">
    <text evidence="11">The sequence shown here is derived from an EMBL/GenBank/DDBJ whole genome shotgun (WGS) entry which is preliminary data.</text>
</comment>
<evidence type="ECO:0000259" key="10">
    <source>
        <dbReference type="Pfam" id="PF21088"/>
    </source>
</evidence>
<evidence type="ECO:0000256" key="6">
    <source>
        <dbReference type="ARBA" id="ARBA00023136"/>
    </source>
</evidence>
<evidence type="ECO:0000313" key="12">
    <source>
        <dbReference type="Proteomes" id="UP000283255"/>
    </source>
</evidence>
<dbReference type="SUPFAM" id="SSF82861">
    <property type="entry name" value="Mechanosensitive channel protein MscS (YggB), transmembrane region"/>
    <property type="match status" value="1"/>
</dbReference>
<comment type="function">
    <text evidence="7">Mechanosensitive channel that participates in the regulation of osmotic pressure changes within the cell, opening in response to stretch forces in the membrane lipid bilayer, without the need for other proteins. Contributes to normal resistance to hypoosmotic shock. Forms an ion channel of 1.0 nanosiemens conductance with a slight preference for anions.</text>
</comment>
<keyword evidence="8" id="KW-0732">Signal</keyword>
<evidence type="ECO:0000256" key="2">
    <source>
        <dbReference type="ARBA" id="ARBA00008017"/>
    </source>
</evidence>
<keyword evidence="7" id="KW-0813">Transport</keyword>
<evidence type="ECO:0000256" key="7">
    <source>
        <dbReference type="RuleBase" id="RU369025"/>
    </source>
</evidence>
<keyword evidence="6 7" id="KW-0472">Membrane</keyword>
<sequence>MSSSLSFARFYAHVLAIICFCAFFVSSSMAATTPHSEQVQGELAEYERLMVQIRSEQPGQTGYAAKALNKHLALTQQAYHLLLWQWADYLLQPKQAQELRALSPLVISKLNSASEGVKAGIAQDLLAANSLEKQISEGKKRLFNSNQAPAKTRLEQLQWQLYLLRQHQEQGYLALYNNSKRLGAFGQNVSGDMAKAQGLLLQQADILAGLIGINEDKLLKLEKSLSVVRSESATGKKLIADIALKNLEIQDYAKRLQRVVEMLSNEDIATALYKKTIIQAKKSLSADMLDERVVSHLITEWWHGVKKWFKHQAPTIISNSVTFFGILLLAYVAAVIARKAVRGLFRRAQPNMSQLAKKFIESMTLRVIVFIGFLFALSNLGIQIGPILAGLGILGFIIGFALQETLSNFASGLMILIYRPFDVGDKIRVSGLEGRVSKMNLVSTTVFTSANHHLTVPNNKIWKDTIHNITSQPQVRLDVLFKVPFSADSQAVLTAIKEEVSTNTIILQDKGSQVRIYELGESEVKYIARFWIASDLIDEAKWQVSEGVKRRFDDAGISGNIVDSYSVRPRQGK</sequence>
<evidence type="ECO:0000256" key="5">
    <source>
        <dbReference type="ARBA" id="ARBA00022989"/>
    </source>
</evidence>
<dbReference type="Gene3D" id="2.30.30.60">
    <property type="match status" value="1"/>
</dbReference>
<keyword evidence="4 7" id="KW-0812">Transmembrane</keyword>
<dbReference type="EMBL" id="QZCH01000009">
    <property type="protein sequence ID" value="RJG48097.1"/>
    <property type="molecule type" value="Genomic_DNA"/>
</dbReference>
<evidence type="ECO:0000256" key="8">
    <source>
        <dbReference type="SAM" id="SignalP"/>
    </source>
</evidence>
<comment type="subunit">
    <text evidence="7">Homoheptamer.</text>
</comment>
<keyword evidence="7" id="KW-0407">Ion channel</keyword>
<organism evidence="11 12">
    <name type="scientific">Motilimonas pumila</name>
    <dbReference type="NCBI Taxonomy" id="2303987"/>
    <lineage>
        <taxon>Bacteria</taxon>
        <taxon>Pseudomonadati</taxon>
        <taxon>Pseudomonadota</taxon>
        <taxon>Gammaproteobacteria</taxon>
        <taxon>Alteromonadales</taxon>
        <taxon>Alteromonadales genera incertae sedis</taxon>
        <taxon>Motilimonas</taxon>
    </lineage>
</organism>
<comment type="similarity">
    <text evidence="2 7">Belongs to the MscS (TC 1.A.23) family.</text>
</comment>
<dbReference type="GO" id="GO:0008381">
    <property type="term" value="F:mechanosensitive monoatomic ion channel activity"/>
    <property type="evidence" value="ECO:0007669"/>
    <property type="project" value="InterPro"/>
</dbReference>
<name>A0A418YFD2_9GAMM</name>
<feature type="chain" id="PRO_5019054853" description="Small-conductance mechanosensitive channel" evidence="8">
    <location>
        <begin position="31"/>
        <end position="573"/>
    </location>
</feature>
<keyword evidence="7" id="KW-0997">Cell inner membrane</keyword>
<dbReference type="Proteomes" id="UP000283255">
    <property type="component" value="Unassembled WGS sequence"/>
</dbReference>
<evidence type="ECO:0000256" key="4">
    <source>
        <dbReference type="ARBA" id="ARBA00022692"/>
    </source>
</evidence>
<feature type="domain" description="Mechanosensitive ion channel MscS" evidence="9">
    <location>
        <begin position="405"/>
        <end position="470"/>
    </location>
</feature>
<dbReference type="PANTHER" id="PTHR30221">
    <property type="entry name" value="SMALL-CONDUCTANCE MECHANOSENSITIVE CHANNEL"/>
    <property type="match status" value="1"/>
</dbReference>
<dbReference type="InterPro" id="IPR049142">
    <property type="entry name" value="MS_channel_1st"/>
</dbReference>
<feature type="transmembrane region" description="Helical" evidence="7">
    <location>
        <begin position="359"/>
        <end position="378"/>
    </location>
</feature>
<dbReference type="GO" id="GO:0005886">
    <property type="term" value="C:plasma membrane"/>
    <property type="evidence" value="ECO:0007669"/>
    <property type="project" value="UniProtKB-SubCell"/>
</dbReference>
<feature type="transmembrane region" description="Helical" evidence="7">
    <location>
        <begin position="316"/>
        <end position="338"/>
    </location>
</feature>
<dbReference type="InterPro" id="IPR045275">
    <property type="entry name" value="MscS_archaea/bacteria_type"/>
</dbReference>
<feature type="domain" description="Mechanosensitive ion channel transmembrane helices 2/3" evidence="10">
    <location>
        <begin position="367"/>
        <end position="403"/>
    </location>
</feature>
<evidence type="ECO:0000256" key="1">
    <source>
        <dbReference type="ARBA" id="ARBA00004651"/>
    </source>
</evidence>
<keyword evidence="3" id="KW-1003">Cell membrane</keyword>
<dbReference type="InterPro" id="IPR011066">
    <property type="entry name" value="MscS_channel_C_sf"/>
</dbReference>
<dbReference type="Pfam" id="PF00924">
    <property type="entry name" value="MS_channel_2nd"/>
    <property type="match status" value="1"/>
</dbReference>
<dbReference type="PANTHER" id="PTHR30221:SF1">
    <property type="entry name" value="SMALL-CONDUCTANCE MECHANOSENSITIVE CHANNEL"/>
    <property type="match status" value="1"/>
</dbReference>
<evidence type="ECO:0000256" key="3">
    <source>
        <dbReference type="ARBA" id="ARBA00022475"/>
    </source>
</evidence>
<dbReference type="Gene3D" id="3.30.70.100">
    <property type="match status" value="1"/>
</dbReference>
<evidence type="ECO:0000259" key="9">
    <source>
        <dbReference type="Pfam" id="PF00924"/>
    </source>
</evidence>
<accession>A0A418YFD2</accession>
<dbReference type="InterPro" id="IPR010920">
    <property type="entry name" value="LSM_dom_sf"/>
</dbReference>
<comment type="subcellular location">
    <subcellularLocation>
        <location evidence="7">Cell inner membrane</location>
        <topology evidence="7">Multi-pass membrane protein</topology>
    </subcellularLocation>
    <subcellularLocation>
        <location evidence="1">Cell membrane</location>
        <topology evidence="1">Multi-pass membrane protein</topology>
    </subcellularLocation>
</comment>
<feature type="signal peptide" evidence="8">
    <location>
        <begin position="1"/>
        <end position="30"/>
    </location>
</feature>
<keyword evidence="7" id="KW-0406">Ion transport</keyword>
<reference evidence="11 12" key="2">
    <citation type="submission" date="2019-01" db="EMBL/GenBank/DDBJ databases">
        <title>Motilimonas pumilus sp. nov., isolated from the gut of sea cucumber (Apostichopus japonicus).</title>
        <authorList>
            <person name="Wang F.-Q."/>
            <person name="Ren L.-H."/>
            <person name="Lin Y.-W."/>
            <person name="Sun G.-H."/>
            <person name="Du Z.-J."/>
            <person name="Zhao J.-X."/>
            <person name="Liu X.-J."/>
            <person name="Liu L.-J."/>
        </authorList>
    </citation>
    <scope>NUCLEOTIDE SEQUENCE [LARGE SCALE GENOMIC DNA]</scope>
    <source>
        <strain evidence="11 12">PLHSC7-2</strain>
    </source>
</reference>
<dbReference type="Pfam" id="PF21088">
    <property type="entry name" value="MS_channel_1st"/>
    <property type="match status" value="1"/>
</dbReference>
<dbReference type="AlphaFoldDB" id="A0A418YFD2"/>
<dbReference type="InterPro" id="IPR006685">
    <property type="entry name" value="MscS_channel_2nd"/>
</dbReference>
<proteinExistence type="inferred from homology"/>
<dbReference type="SUPFAM" id="SSF50182">
    <property type="entry name" value="Sm-like ribonucleoproteins"/>
    <property type="match status" value="1"/>
</dbReference>
<protein>
    <recommendedName>
        <fullName evidence="7">Small-conductance mechanosensitive channel</fullName>
    </recommendedName>
</protein>
<dbReference type="InterPro" id="IPR023408">
    <property type="entry name" value="MscS_beta-dom_sf"/>
</dbReference>